<comment type="cofactor">
    <cofactor evidence="1">
        <name>thiamine diphosphate</name>
        <dbReference type="ChEBI" id="CHEBI:58937"/>
    </cofactor>
</comment>
<dbReference type="InterPro" id="IPR029061">
    <property type="entry name" value="THDP-binding"/>
</dbReference>
<proteinExistence type="inferred from homology"/>
<dbReference type="Pfam" id="PF02776">
    <property type="entry name" value="TPP_enzyme_N"/>
    <property type="match status" value="1"/>
</dbReference>
<dbReference type="PANTHER" id="PTHR18968:SF13">
    <property type="entry name" value="ACETOLACTATE SYNTHASE CATALYTIC SUBUNIT, MITOCHONDRIAL"/>
    <property type="match status" value="1"/>
</dbReference>
<name>A0ABV7HBB1_9GAMM</name>
<dbReference type="Proteomes" id="UP001595476">
    <property type="component" value="Unassembled WGS sequence"/>
</dbReference>
<evidence type="ECO:0000256" key="1">
    <source>
        <dbReference type="ARBA" id="ARBA00001964"/>
    </source>
</evidence>
<dbReference type="InterPro" id="IPR000399">
    <property type="entry name" value="TPP-bd_CS"/>
</dbReference>
<feature type="domain" description="Thiamine pyrophosphate enzyme central" evidence="5">
    <location>
        <begin position="206"/>
        <end position="339"/>
    </location>
</feature>
<keyword evidence="3 4" id="KW-0786">Thiamine pyrophosphate</keyword>
<dbReference type="PANTHER" id="PTHR18968">
    <property type="entry name" value="THIAMINE PYROPHOSPHATE ENZYMES"/>
    <property type="match status" value="1"/>
</dbReference>
<gene>
    <name evidence="8" type="ORF">ACFOEK_09225</name>
</gene>
<evidence type="ECO:0000313" key="8">
    <source>
        <dbReference type="EMBL" id="MFC3151203.1"/>
    </source>
</evidence>
<dbReference type="SUPFAM" id="SSF52467">
    <property type="entry name" value="DHS-like NAD/FAD-binding domain"/>
    <property type="match status" value="1"/>
</dbReference>
<evidence type="ECO:0000256" key="2">
    <source>
        <dbReference type="ARBA" id="ARBA00007812"/>
    </source>
</evidence>
<dbReference type="Pfam" id="PF02775">
    <property type="entry name" value="TPP_enzyme_C"/>
    <property type="match status" value="1"/>
</dbReference>
<feature type="domain" description="Thiamine pyrophosphate enzyme N-terminal TPP-binding" evidence="7">
    <location>
        <begin position="11"/>
        <end position="119"/>
    </location>
</feature>
<feature type="domain" description="Thiamine pyrophosphate enzyme TPP-binding" evidence="6">
    <location>
        <begin position="399"/>
        <end position="546"/>
    </location>
</feature>
<reference evidence="9" key="1">
    <citation type="journal article" date="2019" name="Int. J. Syst. Evol. Microbiol.">
        <title>The Global Catalogue of Microorganisms (GCM) 10K type strain sequencing project: providing services to taxonomists for standard genome sequencing and annotation.</title>
        <authorList>
            <consortium name="The Broad Institute Genomics Platform"/>
            <consortium name="The Broad Institute Genome Sequencing Center for Infectious Disease"/>
            <person name="Wu L."/>
            <person name="Ma J."/>
        </authorList>
    </citation>
    <scope>NUCLEOTIDE SEQUENCE [LARGE SCALE GENOMIC DNA]</scope>
    <source>
        <strain evidence="9">KCTC 52438</strain>
    </source>
</reference>
<keyword evidence="9" id="KW-1185">Reference proteome</keyword>
<comment type="caution">
    <text evidence="8">The sequence shown here is derived from an EMBL/GenBank/DDBJ whole genome shotgun (WGS) entry which is preliminary data.</text>
</comment>
<dbReference type="PROSITE" id="PS00187">
    <property type="entry name" value="TPP_ENZYMES"/>
    <property type="match status" value="1"/>
</dbReference>
<dbReference type="CDD" id="cd07035">
    <property type="entry name" value="TPP_PYR_POX_like"/>
    <property type="match status" value="1"/>
</dbReference>
<dbReference type="InterPro" id="IPR029035">
    <property type="entry name" value="DHS-like_NAD/FAD-binding_dom"/>
</dbReference>
<dbReference type="Pfam" id="PF00205">
    <property type="entry name" value="TPP_enzyme_M"/>
    <property type="match status" value="1"/>
</dbReference>
<dbReference type="InterPro" id="IPR045229">
    <property type="entry name" value="TPP_enz"/>
</dbReference>
<evidence type="ECO:0000256" key="3">
    <source>
        <dbReference type="ARBA" id="ARBA00023052"/>
    </source>
</evidence>
<protein>
    <submittedName>
        <fullName evidence="8">Thiamine pyrophosphate-binding protein</fullName>
    </submittedName>
</protein>
<sequence length="587" mass="63863">MKRTGAWLARYAMEQIGVKHTFGIPGVHNTELYDELNSSELIEPILVSHEGGGAFMADAVSRVSDSIGTLVIVPAAGVAYAAAGIGEAFLDGIPMLVICGGVRTDLEYTNQLHEMDQHSFIGAFCKKTYLIEKHQDIIPTFYEAYEVATQGEPGPVFIELPVNLQLFTGYVDSVAPYQPKASLSSLDQHSLDHHTLGRDSLDQKELDRAVALIESSDHPCIFAGWGAINASEELIELAESLNAPIATTLQGLSVVPHDHPLHAGFGFGPAAVPAAQRAFEYCDCLISVGTKFSEIATGSFGINPPEKLIHIDINPESIGRNFKPQVGVVADAKDALNKLNKLVRRKPISKVASLIHDQKQGYLKEWLAHDSHDKVNPAIFFQSLRQQLPRDAITVVDDGNHTYLTAELMPIYGPKRFISPTDFNCMGYSVPAAIGAKLSQPDKEVVTIVGDGCFTMTCMEISTATALGLGIVYFVFNDGELSQIAQAQEIPYNRKPCTGLNRVNFEGVAMAVGAKYIHLEQHSVVDAAISQALTTARTGQPVIVDVRVDYSKKTAFTQGAVKTNFRRFDLKTKIRIGSRAIKRKVTG</sequence>
<accession>A0ABV7HBB1</accession>
<dbReference type="InterPro" id="IPR012001">
    <property type="entry name" value="Thiamin_PyroP_enz_TPP-bd_dom"/>
</dbReference>
<dbReference type="Gene3D" id="3.40.50.970">
    <property type="match status" value="2"/>
</dbReference>
<dbReference type="CDD" id="cd00568">
    <property type="entry name" value="TPP_enzymes"/>
    <property type="match status" value="1"/>
</dbReference>
<evidence type="ECO:0000256" key="4">
    <source>
        <dbReference type="RuleBase" id="RU362132"/>
    </source>
</evidence>
<dbReference type="Gene3D" id="3.40.50.1220">
    <property type="entry name" value="TPP-binding domain"/>
    <property type="match status" value="1"/>
</dbReference>
<comment type="similarity">
    <text evidence="2 4">Belongs to the TPP enzyme family.</text>
</comment>
<evidence type="ECO:0000259" key="5">
    <source>
        <dbReference type="Pfam" id="PF00205"/>
    </source>
</evidence>
<organism evidence="8 9">
    <name type="scientific">Litoribrevibacter euphylliae</name>
    <dbReference type="NCBI Taxonomy" id="1834034"/>
    <lineage>
        <taxon>Bacteria</taxon>
        <taxon>Pseudomonadati</taxon>
        <taxon>Pseudomonadota</taxon>
        <taxon>Gammaproteobacteria</taxon>
        <taxon>Oceanospirillales</taxon>
        <taxon>Oceanospirillaceae</taxon>
        <taxon>Litoribrevibacter</taxon>
    </lineage>
</organism>
<dbReference type="InterPro" id="IPR012000">
    <property type="entry name" value="Thiamin_PyroP_enz_cen_dom"/>
</dbReference>
<dbReference type="RefSeq" id="WP_386719526.1">
    <property type="nucleotide sequence ID" value="NZ_JBHRSZ010000004.1"/>
</dbReference>
<dbReference type="SUPFAM" id="SSF52518">
    <property type="entry name" value="Thiamin diphosphate-binding fold (THDP-binding)"/>
    <property type="match status" value="2"/>
</dbReference>
<evidence type="ECO:0000313" key="9">
    <source>
        <dbReference type="Proteomes" id="UP001595476"/>
    </source>
</evidence>
<evidence type="ECO:0000259" key="7">
    <source>
        <dbReference type="Pfam" id="PF02776"/>
    </source>
</evidence>
<dbReference type="EMBL" id="JBHRSZ010000004">
    <property type="protein sequence ID" value="MFC3151203.1"/>
    <property type="molecule type" value="Genomic_DNA"/>
</dbReference>
<evidence type="ECO:0000259" key="6">
    <source>
        <dbReference type="Pfam" id="PF02775"/>
    </source>
</evidence>
<dbReference type="InterPro" id="IPR011766">
    <property type="entry name" value="TPP_enzyme_TPP-bd"/>
</dbReference>